<reference evidence="2" key="2">
    <citation type="submission" date="2020-09" db="EMBL/GenBank/DDBJ databases">
        <authorList>
            <person name="Sun Q."/>
            <person name="Kim S."/>
        </authorList>
    </citation>
    <scope>NUCLEOTIDE SEQUENCE</scope>
    <source>
        <strain evidence="2">KCTC 42651</strain>
    </source>
</reference>
<name>A0A919CQN6_9PROT</name>
<dbReference type="RefSeq" id="WP_189990978.1">
    <property type="nucleotide sequence ID" value="NZ_BMZS01000006.1"/>
</dbReference>
<keyword evidence="3" id="KW-1185">Reference proteome</keyword>
<dbReference type="PROSITE" id="PS51257">
    <property type="entry name" value="PROKAR_LIPOPROTEIN"/>
    <property type="match status" value="1"/>
</dbReference>
<reference evidence="2" key="1">
    <citation type="journal article" date="2014" name="Int. J. Syst. Evol. Microbiol.">
        <title>Complete genome sequence of Corynebacterium casei LMG S-19264T (=DSM 44701T), isolated from a smear-ripened cheese.</title>
        <authorList>
            <consortium name="US DOE Joint Genome Institute (JGI-PGF)"/>
            <person name="Walter F."/>
            <person name="Albersmeier A."/>
            <person name="Kalinowski J."/>
            <person name="Ruckert C."/>
        </authorList>
    </citation>
    <scope>NUCLEOTIDE SEQUENCE</scope>
    <source>
        <strain evidence="2">KCTC 42651</strain>
    </source>
</reference>
<sequence length="174" mass="18525">MMRSILTALVAVVIPLLVTACSSNTSPGAMTAVPYGQAKPNPRLAGAMSVGTVAGGQETNPLWTSQVDNESFRQALTNSLRAYGYLAPSADRASYSLDANLMSLDQPFIGFDFDVTSTVNYTLRGQGTERSYPVTAVGTGRMSDSVAAVIRLKVANERSIKANIEKLLNELQGF</sequence>
<dbReference type="EMBL" id="BMZS01000006">
    <property type="protein sequence ID" value="GHD53398.1"/>
    <property type="molecule type" value="Genomic_DNA"/>
</dbReference>
<evidence type="ECO:0000313" key="2">
    <source>
        <dbReference type="EMBL" id="GHD53398.1"/>
    </source>
</evidence>
<dbReference type="AlphaFoldDB" id="A0A919CQN6"/>
<feature type="signal peptide" evidence="1">
    <location>
        <begin position="1"/>
        <end position="31"/>
    </location>
</feature>
<evidence type="ECO:0000256" key="1">
    <source>
        <dbReference type="SAM" id="SignalP"/>
    </source>
</evidence>
<dbReference type="Proteomes" id="UP000630353">
    <property type="component" value="Unassembled WGS sequence"/>
</dbReference>
<evidence type="ECO:0008006" key="4">
    <source>
        <dbReference type="Google" id="ProtNLM"/>
    </source>
</evidence>
<feature type="chain" id="PRO_5037586469" description="LPS-assembly lipoprotein" evidence="1">
    <location>
        <begin position="32"/>
        <end position="174"/>
    </location>
</feature>
<protein>
    <recommendedName>
        <fullName evidence="4">LPS-assembly lipoprotein</fullName>
    </recommendedName>
</protein>
<keyword evidence="1" id="KW-0732">Signal</keyword>
<comment type="caution">
    <text evidence="2">The sequence shown here is derived from an EMBL/GenBank/DDBJ whole genome shotgun (WGS) entry which is preliminary data.</text>
</comment>
<accession>A0A919CQN6</accession>
<evidence type="ECO:0000313" key="3">
    <source>
        <dbReference type="Proteomes" id="UP000630353"/>
    </source>
</evidence>
<proteinExistence type="predicted"/>
<gene>
    <name evidence="2" type="ORF">GCM10017083_30050</name>
</gene>
<organism evidence="2 3">
    <name type="scientific">Thalassobaculum fulvum</name>
    <dbReference type="NCBI Taxonomy" id="1633335"/>
    <lineage>
        <taxon>Bacteria</taxon>
        <taxon>Pseudomonadati</taxon>
        <taxon>Pseudomonadota</taxon>
        <taxon>Alphaproteobacteria</taxon>
        <taxon>Rhodospirillales</taxon>
        <taxon>Thalassobaculaceae</taxon>
        <taxon>Thalassobaculum</taxon>
    </lineage>
</organism>